<accession>A0A1U7LG81</accession>
<dbReference type="AlphaFoldDB" id="A0A1U7LG81"/>
<dbReference type="InterPro" id="IPR037516">
    <property type="entry name" value="Tripartite_DENN"/>
</dbReference>
<gene>
    <name evidence="4" type="ORF">NEOLI_002342</name>
</gene>
<feature type="compositionally biased region" description="Polar residues" evidence="2">
    <location>
        <begin position="435"/>
        <end position="454"/>
    </location>
</feature>
<dbReference type="Pfam" id="PF09794">
    <property type="entry name" value="Avl9"/>
    <property type="match status" value="1"/>
</dbReference>
<evidence type="ECO:0000256" key="1">
    <source>
        <dbReference type="ARBA" id="ARBA00038178"/>
    </source>
</evidence>
<evidence type="ECO:0000313" key="5">
    <source>
        <dbReference type="Proteomes" id="UP000186594"/>
    </source>
</evidence>
<feature type="region of interest" description="Disordered" evidence="2">
    <location>
        <begin position="570"/>
        <end position="591"/>
    </location>
</feature>
<reference evidence="4 5" key="1">
    <citation type="submission" date="2016-04" db="EMBL/GenBank/DDBJ databases">
        <title>Evolutionary innovation and constraint leading to complex multicellularity in the Ascomycota.</title>
        <authorList>
            <person name="Cisse O."/>
            <person name="Nguyen A."/>
            <person name="Hewitt D.A."/>
            <person name="Jedd G."/>
            <person name="Stajich J.E."/>
        </authorList>
    </citation>
    <scope>NUCLEOTIDE SEQUENCE [LARGE SCALE GENOMIC DNA]</scope>
    <source>
        <strain evidence="4 5">DAH-3</strain>
    </source>
</reference>
<feature type="region of interest" description="Disordered" evidence="2">
    <location>
        <begin position="433"/>
        <end position="459"/>
    </location>
</feature>
<dbReference type="PROSITE" id="PS51257">
    <property type="entry name" value="PROKAR_LIPOPROTEIN"/>
    <property type="match status" value="1"/>
</dbReference>
<protein>
    <submittedName>
        <fullName evidence="4">Late secretory pathway protein AVL9</fullName>
    </submittedName>
</protein>
<comment type="caution">
    <text evidence="4">The sequence shown here is derived from an EMBL/GenBank/DDBJ whole genome shotgun (WGS) entry which is preliminary data.</text>
</comment>
<dbReference type="OrthoDB" id="192887at2759"/>
<evidence type="ECO:0000256" key="2">
    <source>
        <dbReference type="SAM" id="MobiDB-lite"/>
    </source>
</evidence>
<comment type="similarity">
    <text evidence="1">Belongs to the AVL9 family.</text>
</comment>
<feature type="region of interest" description="Disordered" evidence="2">
    <location>
        <begin position="640"/>
        <end position="663"/>
    </location>
</feature>
<dbReference type="Proteomes" id="UP000186594">
    <property type="component" value="Unassembled WGS sequence"/>
</dbReference>
<sequence>MALIRHTTEDYSYFLLPTHPGTLFGTSCTRQCRSTDLINRPLDVTRSTIQKAVVVLSQIPCFGPMREKLGVITSAYFAQKDFEDVEIIKHFYESLEALFKNGMDSADLYMGMTVRALLYKFRWKTLVLLKALLLEHKILFFASRTEELCILQYSLISLLPLLLENLVDAAHPDYNSLEHSIKKANTLKTSDRASLFAYMGLPIQVFCKVRGVFFGPYCPLQQLDLLEASRAYIIGTTNSLFLERKDHQHADIVINIDTGSVDIYNPHLAHIVSLTVADRTWIDGLVDIVVATWDENDPTRPKDMGYLGSEDYIRTQFESYFLALLATAKYAYYTDTNNAPENLLPNIEGNPVREYGEIFLDSWRLTKNYVIWMAGTDDELFDIVEARHPACGSFGVIGEVSQRVSQKINELDERIAPAREAFWKTGTRMKGLLSGSATSSPVTSPTEHTPPGTSESRKKSWTAWAGEKRRKVIERWNSVGEIRSPTPSEFAREGSIKSTFTANSETTKVDLMSDEEKADSLAGLGIRVSNGTVAPPIIEEDEIADTTITEGPGEDQPSTPSEQSLFEELNTPRMDSSADHTPTVETVERPISSNRELIRSISGVDEIPFDVSSLAHLERTGLGVILPEPLSVSTDENHIPATSQNIEGNDGIKSLPSNNPDDDRALWPQYSDLSSSQPPFQQLENGRIDDEETAVDGFQEQMAHISLSTAQNSADKAPPIENSPRFSVHEVQEGVNGKAIDTSVTEDIDLIPNSVTQDAPDNLSNHDSSIQDDHVLPVFQDTASSRQPLDSDDDQNFLDADGLFEEKEENLPPVQQKPIMAIHVDIDKSEKSEIISPSSETASIPSTPSRKSKKRKGRKMTGTSNSSNTNHNGDGIR</sequence>
<dbReference type="InterPro" id="IPR043153">
    <property type="entry name" value="DENN_C"/>
</dbReference>
<feature type="region of interest" description="Disordered" evidence="2">
    <location>
        <begin position="830"/>
        <end position="877"/>
    </location>
</feature>
<feature type="compositionally biased region" description="Basic residues" evidence="2">
    <location>
        <begin position="850"/>
        <end position="859"/>
    </location>
</feature>
<name>A0A1U7LG81_NEOID</name>
<dbReference type="Gene3D" id="3.40.50.11500">
    <property type="match status" value="1"/>
</dbReference>
<dbReference type="InterPro" id="IPR051731">
    <property type="entry name" value="DENND11/AVL9_GEFs"/>
</dbReference>
<organism evidence="4 5">
    <name type="scientific">Neolecta irregularis (strain DAH-3)</name>
    <dbReference type="NCBI Taxonomy" id="1198029"/>
    <lineage>
        <taxon>Eukaryota</taxon>
        <taxon>Fungi</taxon>
        <taxon>Dikarya</taxon>
        <taxon>Ascomycota</taxon>
        <taxon>Taphrinomycotina</taxon>
        <taxon>Neolectales</taxon>
        <taxon>Neolectaceae</taxon>
        <taxon>Neolecta</taxon>
    </lineage>
</organism>
<dbReference type="GO" id="GO:0005737">
    <property type="term" value="C:cytoplasm"/>
    <property type="evidence" value="ECO:0007669"/>
    <property type="project" value="TreeGrafter"/>
</dbReference>
<feature type="compositionally biased region" description="Low complexity" evidence="2">
    <location>
        <begin position="860"/>
        <end position="877"/>
    </location>
</feature>
<dbReference type="EMBL" id="LXFE01004409">
    <property type="protein sequence ID" value="OLL21666.1"/>
    <property type="molecule type" value="Genomic_DNA"/>
</dbReference>
<dbReference type="PANTHER" id="PTHR31017:SF1">
    <property type="entry name" value="LATE SECRETORY PATHWAY PROTEIN AVL9 HOMOLOG"/>
    <property type="match status" value="1"/>
</dbReference>
<evidence type="ECO:0000259" key="3">
    <source>
        <dbReference type="PROSITE" id="PS50211"/>
    </source>
</evidence>
<keyword evidence="5" id="KW-1185">Reference proteome</keyword>
<feature type="compositionally biased region" description="Low complexity" evidence="2">
    <location>
        <begin position="834"/>
        <end position="849"/>
    </location>
</feature>
<feature type="domain" description="UDENN" evidence="3">
    <location>
        <begin position="1"/>
        <end position="381"/>
    </location>
</feature>
<dbReference type="PROSITE" id="PS50211">
    <property type="entry name" value="DENN"/>
    <property type="match status" value="1"/>
</dbReference>
<evidence type="ECO:0000313" key="4">
    <source>
        <dbReference type="EMBL" id="OLL21666.1"/>
    </source>
</evidence>
<proteinExistence type="inferred from homology"/>
<dbReference type="PANTHER" id="PTHR31017">
    <property type="entry name" value="LATE SECRETORY PATHWAY PROTEIN AVL9-RELATED"/>
    <property type="match status" value="1"/>
</dbReference>
<dbReference type="InterPro" id="IPR018307">
    <property type="entry name" value="ABL9/DENND6_dom"/>
</dbReference>